<dbReference type="EnsemblMetazoa" id="XM_030987288">
    <property type="protein sequence ID" value="XP_030843148"/>
    <property type="gene ID" value="LOC576240"/>
</dbReference>
<evidence type="ECO:0008006" key="3">
    <source>
        <dbReference type="Google" id="ProtNLM"/>
    </source>
</evidence>
<dbReference type="OrthoDB" id="25620at2759"/>
<accession>A0A7M7NXU7</accession>
<proteinExistence type="predicted"/>
<dbReference type="InterPro" id="IPR027417">
    <property type="entry name" value="P-loop_NTPase"/>
</dbReference>
<dbReference type="AlphaFoldDB" id="A0A7M7NXU7"/>
<dbReference type="GeneID" id="576240"/>
<dbReference type="Proteomes" id="UP000007110">
    <property type="component" value="Unassembled WGS sequence"/>
</dbReference>
<dbReference type="SUPFAM" id="SSF52540">
    <property type="entry name" value="P-loop containing nucleoside triphosphate hydrolases"/>
    <property type="match status" value="1"/>
</dbReference>
<name>A0A7M7NXU7_STRPU</name>
<reference evidence="2" key="1">
    <citation type="submission" date="2015-02" db="EMBL/GenBank/DDBJ databases">
        <title>Genome sequencing for Strongylocentrotus purpuratus.</title>
        <authorList>
            <person name="Murali S."/>
            <person name="Liu Y."/>
            <person name="Vee V."/>
            <person name="English A."/>
            <person name="Wang M."/>
            <person name="Skinner E."/>
            <person name="Han Y."/>
            <person name="Muzny D.M."/>
            <person name="Worley K.C."/>
            <person name="Gibbs R.A."/>
        </authorList>
    </citation>
    <scope>NUCLEOTIDE SEQUENCE</scope>
</reference>
<evidence type="ECO:0000313" key="2">
    <source>
        <dbReference type="Proteomes" id="UP000007110"/>
    </source>
</evidence>
<dbReference type="CDD" id="cd00882">
    <property type="entry name" value="Ras_like_GTPase"/>
    <property type="match status" value="1"/>
</dbReference>
<reference evidence="1" key="2">
    <citation type="submission" date="2021-01" db="UniProtKB">
        <authorList>
            <consortium name="EnsemblMetazoa"/>
        </authorList>
    </citation>
    <scope>IDENTIFICATION</scope>
</reference>
<sequence>MGAGKSSFINSIEFAYKGERSQPTRSTGDITGGDTMPRSCLHLTPNIHLFDNRGMKDFDLSYVDRFMNEISDKKEEEGSSDATRRLLDEEIIDCAVFVYKHSDSIKKEAAVKFLSEFATKLQENTGYPPMLVITHADSLSTEDKRDLKESFTTHCDEVWFFENCTKSIEKKKKSVEFLKFLKTALHRCDASRRDVAIVNIERQKKNRKPPKSVF</sequence>
<organism evidence="1 2">
    <name type="scientific">Strongylocentrotus purpuratus</name>
    <name type="common">Purple sea urchin</name>
    <dbReference type="NCBI Taxonomy" id="7668"/>
    <lineage>
        <taxon>Eukaryota</taxon>
        <taxon>Metazoa</taxon>
        <taxon>Echinodermata</taxon>
        <taxon>Eleutherozoa</taxon>
        <taxon>Echinozoa</taxon>
        <taxon>Echinoidea</taxon>
        <taxon>Euechinoidea</taxon>
        <taxon>Echinacea</taxon>
        <taxon>Camarodonta</taxon>
        <taxon>Echinidea</taxon>
        <taxon>Strongylocentrotidae</taxon>
        <taxon>Strongylocentrotus</taxon>
    </lineage>
</organism>
<dbReference type="InParanoid" id="A0A7M7NXU7"/>
<dbReference type="RefSeq" id="XP_030843148.1">
    <property type="nucleotide sequence ID" value="XM_030987288.1"/>
</dbReference>
<evidence type="ECO:0000313" key="1">
    <source>
        <dbReference type="EnsemblMetazoa" id="XP_030843148"/>
    </source>
</evidence>
<keyword evidence="2" id="KW-1185">Reference proteome</keyword>
<protein>
    <recommendedName>
        <fullName evidence="3">G domain-containing protein</fullName>
    </recommendedName>
</protein>
<dbReference type="Gene3D" id="3.40.50.300">
    <property type="entry name" value="P-loop containing nucleotide triphosphate hydrolases"/>
    <property type="match status" value="1"/>
</dbReference>
<dbReference type="KEGG" id="spu:576240"/>